<gene>
    <name evidence="1" type="ORF">FEV09_07390</name>
</gene>
<proteinExistence type="predicted"/>
<accession>A0A9X4MDX4</accession>
<keyword evidence="2" id="KW-1185">Reference proteome</keyword>
<sequence>MTQAMVKQTLYDTDLNLWLETVISQLRSGDLQNVDIENLIEELEGLAGRDKREVASRLKTLIEHILKRCYLDMPNEFRGWEVTIRTQRFELEQILEQSPSLKRHFIDNFDKCFKVALQNVRGEYSQYPFLDTWQFSRDVDSILTAKFWKI</sequence>
<organism evidence="1 2">
    <name type="scientific">Pseudanabaena catenata USMAC16</name>
    <dbReference type="NCBI Taxonomy" id="1855837"/>
    <lineage>
        <taxon>Bacteria</taxon>
        <taxon>Bacillati</taxon>
        <taxon>Cyanobacteriota</taxon>
        <taxon>Cyanophyceae</taxon>
        <taxon>Pseudanabaenales</taxon>
        <taxon>Pseudanabaenaceae</taxon>
        <taxon>Pseudanabaena</taxon>
    </lineage>
</organism>
<dbReference type="Gene3D" id="1.20.1220.20">
    <property type="entry name" value="Uncharcterised protein PF01724"/>
    <property type="match status" value="1"/>
</dbReference>
<name>A0A9X4MDX4_9CYAN</name>
<dbReference type="PANTHER" id="PTHR34235:SF3">
    <property type="entry name" value="SLR1203 PROTEIN"/>
    <property type="match status" value="1"/>
</dbReference>
<comment type="caution">
    <text evidence="1">The sequence shown here is derived from an EMBL/GenBank/DDBJ whole genome shotgun (WGS) entry which is preliminary data.</text>
</comment>
<dbReference type="Proteomes" id="UP001152872">
    <property type="component" value="Unassembled WGS sequence"/>
</dbReference>
<evidence type="ECO:0000313" key="2">
    <source>
        <dbReference type="Proteomes" id="UP001152872"/>
    </source>
</evidence>
<reference evidence="1" key="1">
    <citation type="submission" date="2019-05" db="EMBL/GenBank/DDBJ databases">
        <title>Whole genome sequencing of Pseudanabaena catenata USMAC16.</title>
        <authorList>
            <person name="Khan Z."/>
            <person name="Omar W.M."/>
            <person name="Convey P."/>
            <person name="Merican F."/>
            <person name="Najimudin N."/>
        </authorList>
    </citation>
    <scope>NUCLEOTIDE SEQUENCE</scope>
    <source>
        <strain evidence="1">USMAC16</strain>
    </source>
</reference>
<evidence type="ECO:0000313" key="1">
    <source>
        <dbReference type="EMBL" id="MDG3494379.1"/>
    </source>
</evidence>
<dbReference type="AlphaFoldDB" id="A0A9X4MDX4"/>
<protein>
    <submittedName>
        <fullName evidence="1">DUF29 domain-containing protein</fullName>
    </submittedName>
</protein>
<dbReference type="Pfam" id="PF01724">
    <property type="entry name" value="DUF29"/>
    <property type="match status" value="1"/>
</dbReference>
<dbReference type="InterPro" id="IPR002636">
    <property type="entry name" value="DUF29"/>
</dbReference>
<dbReference type="PANTHER" id="PTHR34235">
    <property type="entry name" value="SLR1203 PROTEIN-RELATED"/>
    <property type="match status" value="1"/>
</dbReference>
<dbReference type="EMBL" id="VBTY01000044">
    <property type="protein sequence ID" value="MDG3494379.1"/>
    <property type="molecule type" value="Genomic_DNA"/>
</dbReference>
<dbReference type="RefSeq" id="WP_009626453.1">
    <property type="nucleotide sequence ID" value="NZ_VBTY01000044.1"/>
</dbReference>